<dbReference type="PANTHER" id="PTHR33279">
    <property type="entry name" value="SULFUR CARRIER PROTEIN YEDF-RELATED"/>
    <property type="match status" value="1"/>
</dbReference>
<name>A0ABT2TQG5_9FIRM</name>
<feature type="domain" description="UPF0033" evidence="2">
    <location>
        <begin position="2"/>
        <end position="69"/>
    </location>
</feature>
<gene>
    <name evidence="3" type="ORF">OCV88_15475</name>
</gene>
<organism evidence="3 4">
    <name type="scientific">Brotonthovivens ammoniilytica</name>
    <dbReference type="NCBI Taxonomy" id="2981725"/>
    <lineage>
        <taxon>Bacteria</taxon>
        <taxon>Bacillati</taxon>
        <taxon>Bacillota</taxon>
        <taxon>Clostridia</taxon>
        <taxon>Lachnospirales</taxon>
        <taxon>Lachnospiraceae</taxon>
        <taxon>Brotonthovivens</taxon>
    </lineage>
</organism>
<keyword evidence="4" id="KW-1185">Reference proteome</keyword>
<dbReference type="InterPro" id="IPR001455">
    <property type="entry name" value="TusA-like"/>
</dbReference>
<dbReference type="SUPFAM" id="SSF64307">
    <property type="entry name" value="SirA-like"/>
    <property type="match status" value="1"/>
</dbReference>
<proteinExistence type="inferred from homology"/>
<comment type="caution">
    <text evidence="3">The sequence shown here is derived from an EMBL/GenBank/DDBJ whole genome shotgun (WGS) entry which is preliminary data.</text>
</comment>
<dbReference type="Gene3D" id="3.30.110.40">
    <property type="entry name" value="TusA-like domain"/>
    <property type="match status" value="1"/>
</dbReference>
<evidence type="ECO:0000256" key="1">
    <source>
        <dbReference type="ARBA" id="ARBA00008984"/>
    </source>
</evidence>
<dbReference type="InterPro" id="IPR036868">
    <property type="entry name" value="TusA-like_sf"/>
</dbReference>
<reference evidence="3 4" key="1">
    <citation type="journal article" date="2021" name="ISME Commun">
        <title>Automated analysis of genomic sequences facilitates high-throughput and comprehensive description of bacteria.</title>
        <authorList>
            <person name="Hitch T.C.A."/>
        </authorList>
    </citation>
    <scope>NUCLEOTIDE SEQUENCE [LARGE SCALE GENOMIC DNA]</scope>
    <source>
        <strain evidence="3 4">Sanger_109</strain>
    </source>
</reference>
<dbReference type="EMBL" id="JAOQJQ010000009">
    <property type="protein sequence ID" value="MCU6763709.1"/>
    <property type="molecule type" value="Genomic_DNA"/>
</dbReference>
<dbReference type="Proteomes" id="UP001652442">
    <property type="component" value="Unassembled WGS sequence"/>
</dbReference>
<protein>
    <submittedName>
        <fullName evidence="3">Sulfurtransferase TusA family protein</fullName>
    </submittedName>
</protein>
<sequence>MKQIDARGLSCPMPMMLVQKEIKNTNPRELEVLVDDKCAVENVTRLGNSQGYKVECEAVEDEFTLRLKK</sequence>
<comment type="similarity">
    <text evidence="1">Belongs to the sulfur carrier protein TusA family.</text>
</comment>
<evidence type="ECO:0000313" key="4">
    <source>
        <dbReference type="Proteomes" id="UP001652442"/>
    </source>
</evidence>
<accession>A0ABT2TQG5</accession>
<dbReference type="RefSeq" id="WP_158426348.1">
    <property type="nucleotide sequence ID" value="NZ_JAOQJQ010000009.1"/>
</dbReference>
<dbReference type="Pfam" id="PF01206">
    <property type="entry name" value="TusA"/>
    <property type="match status" value="1"/>
</dbReference>
<dbReference type="PANTHER" id="PTHR33279:SF6">
    <property type="entry name" value="SULFUR CARRIER PROTEIN YEDF-RELATED"/>
    <property type="match status" value="1"/>
</dbReference>
<evidence type="ECO:0000313" key="3">
    <source>
        <dbReference type="EMBL" id="MCU6763709.1"/>
    </source>
</evidence>
<evidence type="ECO:0000259" key="2">
    <source>
        <dbReference type="Pfam" id="PF01206"/>
    </source>
</evidence>